<dbReference type="InterPro" id="IPR001173">
    <property type="entry name" value="Glyco_trans_2-like"/>
</dbReference>
<evidence type="ECO:0000313" key="4">
    <source>
        <dbReference type="Proteomes" id="UP000053024"/>
    </source>
</evidence>
<dbReference type="SUPFAM" id="SSF53448">
    <property type="entry name" value="Nucleotide-diphospho-sugar transferases"/>
    <property type="match status" value="1"/>
</dbReference>
<organism evidence="3 4">
    <name type="scientific">Streptomyces bungoensis</name>
    <dbReference type="NCBI Taxonomy" id="285568"/>
    <lineage>
        <taxon>Bacteria</taxon>
        <taxon>Bacillati</taxon>
        <taxon>Actinomycetota</taxon>
        <taxon>Actinomycetes</taxon>
        <taxon>Kitasatosporales</taxon>
        <taxon>Streptomycetaceae</taxon>
        <taxon>Streptomyces</taxon>
    </lineage>
</organism>
<dbReference type="OrthoDB" id="9806525at2"/>
<reference evidence="3 4" key="1">
    <citation type="submission" date="2015-10" db="EMBL/GenBank/DDBJ databases">
        <title>Draft genome sequence of Streptomyces bungoensis DSM 41781, type strain for the species Streptomyces bungoensis.</title>
        <authorList>
            <person name="Ruckert C."/>
            <person name="Winkler A."/>
            <person name="Kalinowski J."/>
            <person name="Kampfer P."/>
            <person name="Glaeser S."/>
        </authorList>
    </citation>
    <scope>NUCLEOTIDE SEQUENCE [LARGE SCALE GENOMIC DNA]</scope>
    <source>
        <strain evidence="3 4">DSM 41781</strain>
    </source>
</reference>
<keyword evidence="1" id="KW-1133">Transmembrane helix</keyword>
<evidence type="ECO:0000259" key="2">
    <source>
        <dbReference type="Pfam" id="PF00535"/>
    </source>
</evidence>
<dbReference type="STRING" id="285568.AQJ66_05445"/>
<evidence type="ECO:0000256" key="1">
    <source>
        <dbReference type="SAM" id="Phobius"/>
    </source>
</evidence>
<dbReference type="Proteomes" id="UP000053024">
    <property type="component" value="Unassembled WGS sequence"/>
</dbReference>
<dbReference type="NCBIfam" id="TIGR03469">
    <property type="entry name" value="HpnB"/>
    <property type="match status" value="1"/>
</dbReference>
<keyword evidence="3" id="KW-0808">Transferase</keyword>
<comment type="caution">
    <text evidence="3">The sequence shown here is derived from an EMBL/GenBank/DDBJ whole genome shotgun (WGS) entry which is preliminary data.</text>
</comment>
<dbReference type="RefSeq" id="WP_061918291.1">
    <property type="nucleotide sequence ID" value="NZ_JBEYBH010000005.1"/>
</dbReference>
<keyword evidence="1" id="KW-0812">Transmembrane</keyword>
<dbReference type="EMBL" id="LMWX01000008">
    <property type="protein sequence ID" value="KUN88914.1"/>
    <property type="molecule type" value="Genomic_DNA"/>
</dbReference>
<protein>
    <submittedName>
        <fullName evidence="3">Glycosyl transferase family 2</fullName>
    </submittedName>
</protein>
<dbReference type="GO" id="GO:0016740">
    <property type="term" value="F:transferase activity"/>
    <property type="evidence" value="ECO:0007669"/>
    <property type="project" value="UniProtKB-KW"/>
</dbReference>
<dbReference type="InterPro" id="IPR017832">
    <property type="entry name" value="Glyco_trans_2_hopen-assoc_HpnB"/>
</dbReference>
<feature type="transmembrane region" description="Helical" evidence="1">
    <location>
        <begin position="319"/>
        <end position="337"/>
    </location>
</feature>
<feature type="transmembrane region" description="Helical" evidence="1">
    <location>
        <begin position="344"/>
        <end position="362"/>
    </location>
</feature>
<proteinExistence type="predicted"/>
<evidence type="ECO:0000313" key="3">
    <source>
        <dbReference type="EMBL" id="KUN88914.1"/>
    </source>
</evidence>
<feature type="transmembrane region" description="Helical" evidence="1">
    <location>
        <begin position="287"/>
        <end position="313"/>
    </location>
</feature>
<feature type="domain" description="Glycosyltransferase 2-like" evidence="2">
    <location>
        <begin position="46"/>
        <end position="216"/>
    </location>
</feature>
<name>A0A101TAT7_9ACTN</name>
<dbReference type="AlphaFoldDB" id="A0A101TAT7"/>
<dbReference type="Pfam" id="PF00535">
    <property type="entry name" value="Glycos_transf_2"/>
    <property type="match status" value="1"/>
</dbReference>
<keyword evidence="4" id="KW-1185">Reference proteome</keyword>
<keyword evidence="1" id="KW-0472">Membrane</keyword>
<dbReference type="Gene3D" id="3.90.550.10">
    <property type="entry name" value="Spore Coat Polysaccharide Biosynthesis Protein SpsA, Chain A"/>
    <property type="match status" value="1"/>
</dbReference>
<gene>
    <name evidence="3" type="ORF">AQJ66_05445</name>
</gene>
<accession>A0A101TAT7</accession>
<dbReference type="PANTHER" id="PTHR43646">
    <property type="entry name" value="GLYCOSYLTRANSFERASE"/>
    <property type="match status" value="1"/>
</dbReference>
<dbReference type="PANTHER" id="PTHR43646:SF3">
    <property type="entry name" value="SLR1566 PROTEIN"/>
    <property type="match status" value="1"/>
</dbReference>
<sequence>MSALVWTAVVSLAAWCWLLLCQGFFWRTDVRLPPLREPAEWPPVWVVVPARDEAAVLPASLPSLLAQDYPGRAEIVLVDDGSTDGTGELARELARRHGGLPLTVDSPGEPPAGWTGKLWAVRHGIGLARARDPEYLLLTDADIAHEPDSLRALVAAARGGGFDVVSQMARLRVASLWERLVVPAFVYFFAQLYPFRRIGRKGSRTAAAAGGCVLLSADMAGRARIPDAIRHAVIDDVALARAVKGAGGHVWLGLADRVHSVRPYPRLHDLWRMVSRSAYAQLRHNPLLLSGTVVGLALVYLVPPAAVVAGAVAGDAATAAVGAAAWAVMAGTYVPMLRHYRQPLWLAPLLPFTAFLYLLMTVDSAVQHYRGRGAAWKGRTYARPGALPDEG</sequence>
<dbReference type="InterPro" id="IPR029044">
    <property type="entry name" value="Nucleotide-diphossugar_trans"/>
</dbReference>
<dbReference type="CDD" id="cd04179">
    <property type="entry name" value="DPM_DPG-synthase_like"/>
    <property type="match status" value="1"/>
</dbReference>